<evidence type="ECO:0000256" key="5">
    <source>
        <dbReference type="ARBA" id="ARBA00022691"/>
    </source>
</evidence>
<dbReference type="PROSITE" id="PS51689">
    <property type="entry name" value="SAM_RNA_A_N6_MT"/>
    <property type="match status" value="1"/>
</dbReference>
<dbReference type="InterPro" id="IPR023165">
    <property type="entry name" value="rRNA_Ade_diMease-like_C"/>
</dbReference>
<comment type="caution">
    <text evidence="10">The sequence shown here is derived from an EMBL/GenBank/DDBJ whole genome shotgun (WGS) entry which is preliminary data.</text>
</comment>
<evidence type="ECO:0000256" key="2">
    <source>
        <dbReference type="ARBA" id="ARBA00022552"/>
    </source>
</evidence>
<dbReference type="CDD" id="cd02440">
    <property type="entry name" value="AdoMet_MTases"/>
    <property type="match status" value="1"/>
</dbReference>
<evidence type="ECO:0000313" key="11">
    <source>
        <dbReference type="Proteomes" id="UP000223596"/>
    </source>
</evidence>
<feature type="binding site" evidence="7 8">
    <location>
        <position position="25"/>
    </location>
    <ligand>
        <name>S-adenosyl-L-methionine</name>
        <dbReference type="ChEBI" id="CHEBI:59789"/>
    </ligand>
</feature>
<dbReference type="PANTHER" id="PTHR11727:SF7">
    <property type="entry name" value="DIMETHYLADENOSINE TRANSFERASE-RELATED"/>
    <property type="match status" value="1"/>
</dbReference>
<dbReference type="Gene3D" id="1.10.8.100">
    <property type="entry name" value="Ribosomal RNA adenine dimethylase-like, domain 2"/>
    <property type="match status" value="1"/>
</dbReference>
<keyword evidence="4 7" id="KW-0808">Transferase</keyword>
<feature type="binding site" evidence="7 8">
    <location>
        <position position="96"/>
    </location>
    <ligand>
        <name>S-adenosyl-L-methionine</name>
        <dbReference type="ChEBI" id="CHEBI:59789"/>
    </ligand>
</feature>
<comment type="subcellular location">
    <subcellularLocation>
        <location evidence="7">Cytoplasm</location>
    </subcellularLocation>
</comment>
<keyword evidence="3 7" id="KW-0489">Methyltransferase</keyword>
<evidence type="ECO:0000256" key="3">
    <source>
        <dbReference type="ARBA" id="ARBA00022603"/>
    </source>
</evidence>
<dbReference type="Proteomes" id="UP000223596">
    <property type="component" value="Unassembled WGS sequence"/>
</dbReference>
<dbReference type="Pfam" id="PF00398">
    <property type="entry name" value="RrnaAD"/>
    <property type="match status" value="1"/>
</dbReference>
<dbReference type="SMR" id="A0AB36TJL1"/>
<dbReference type="Gene3D" id="3.40.50.150">
    <property type="entry name" value="Vaccinia Virus protein VP39"/>
    <property type="match status" value="1"/>
</dbReference>
<dbReference type="GO" id="GO:0005829">
    <property type="term" value="C:cytosol"/>
    <property type="evidence" value="ECO:0007669"/>
    <property type="project" value="TreeGrafter"/>
</dbReference>
<accession>A0AB36TJL1</accession>
<dbReference type="GO" id="GO:0052908">
    <property type="term" value="F:16S rRNA (adenine(1518)-N(6)/adenine(1519)-N(6))-dimethyltransferase activity"/>
    <property type="evidence" value="ECO:0007669"/>
    <property type="project" value="UniProtKB-EC"/>
</dbReference>
<protein>
    <recommendedName>
        <fullName evidence="7">Ribosomal RNA small subunit methyltransferase A</fullName>
        <ecNumber evidence="7">2.1.1.182</ecNumber>
    </recommendedName>
    <alternativeName>
        <fullName evidence="7">16S rRNA (adenine(1518)-N(6)/adenine(1519)-N(6))-dimethyltransferase</fullName>
    </alternativeName>
    <alternativeName>
        <fullName evidence="7">16S rRNA dimethyladenosine transferase</fullName>
    </alternativeName>
    <alternativeName>
        <fullName evidence="7">16S rRNA dimethylase</fullName>
    </alternativeName>
    <alternativeName>
        <fullName evidence="7">S-adenosylmethionine-6-N', N'-adenosyl(rRNA) dimethyltransferase</fullName>
    </alternativeName>
</protein>
<dbReference type="PROSITE" id="PS01131">
    <property type="entry name" value="RRNA_A_DIMETH"/>
    <property type="match status" value="1"/>
</dbReference>
<feature type="binding site" evidence="7 8">
    <location>
        <position position="23"/>
    </location>
    <ligand>
        <name>S-adenosyl-L-methionine</name>
        <dbReference type="ChEBI" id="CHEBI:59789"/>
    </ligand>
</feature>
<dbReference type="InterPro" id="IPR011530">
    <property type="entry name" value="rRNA_adenine_dimethylase"/>
</dbReference>
<evidence type="ECO:0000256" key="4">
    <source>
        <dbReference type="ARBA" id="ARBA00022679"/>
    </source>
</evidence>
<keyword evidence="5 7" id="KW-0949">S-adenosyl-L-methionine</keyword>
<organism evidence="10 11">
    <name type="scientific">Acetivibrio thermocellus AD2</name>
    <dbReference type="NCBI Taxonomy" id="1138384"/>
    <lineage>
        <taxon>Bacteria</taxon>
        <taxon>Bacillati</taxon>
        <taxon>Bacillota</taxon>
        <taxon>Clostridia</taxon>
        <taxon>Eubacteriales</taxon>
        <taxon>Oscillospiraceae</taxon>
        <taxon>Acetivibrio</taxon>
    </lineage>
</organism>
<evidence type="ECO:0000256" key="1">
    <source>
        <dbReference type="ARBA" id="ARBA00022490"/>
    </source>
</evidence>
<dbReference type="InterPro" id="IPR020596">
    <property type="entry name" value="rRNA_Ade_Mease_Trfase_CS"/>
</dbReference>
<dbReference type="EC" id="2.1.1.182" evidence="7"/>
<gene>
    <name evidence="7" type="primary">rsmA</name>
    <name evidence="7" type="synonym">ksgA</name>
    <name evidence="10" type="ORF">M972_112871</name>
</gene>
<dbReference type="HAMAP" id="MF_00607">
    <property type="entry name" value="16SrRNA_methyltr_A"/>
    <property type="match status" value="1"/>
</dbReference>
<reference evidence="10 11" key="1">
    <citation type="submission" date="2017-09" db="EMBL/GenBank/DDBJ databases">
        <title>Evaluation of Pacific Biosciences Sequencing Technology to Finishing C. thermocellum Genome Sequences.</title>
        <authorList>
            <person name="Brown S."/>
        </authorList>
    </citation>
    <scope>NUCLEOTIDE SEQUENCE [LARGE SCALE GENOMIC DNA]</scope>
    <source>
        <strain evidence="10 11">AD2</strain>
    </source>
</reference>
<keyword evidence="6 7" id="KW-0694">RNA-binding</keyword>
<comment type="function">
    <text evidence="7">Specifically dimethylates two adjacent adenosines (A1518 and A1519) in the loop of a conserved hairpin near the 3'-end of 16S rRNA in the 30S particle. May play a critical role in biogenesis of 30S subunits.</text>
</comment>
<dbReference type="RefSeq" id="WP_003514192.1">
    <property type="nucleotide sequence ID" value="NZ_CP013828.1"/>
</dbReference>
<feature type="binding site" evidence="7 8">
    <location>
        <position position="117"/>
    </location>
    <ligand>
        <name>S-adenosyl-L-methionine</name>
        <dbReference type="ChEBI" id="CHEBI:59789"/>
    </ligand>
</feature>
<dbReference type="GO" id="GO:0003723">
    <property type="term" value="F:RNA binding"/>
    <property type="evidence" value="ECO:0007669"/>
    <property type="project" value="UniProtKB-UniRule"/>
</dbReference>
<sequence>MGVNTKKLIQKYNLKLTKSLGQNFLIDDNIVKRIVDVAEITEKDLVIEIGPGVGSMTVELAKRAGKVVAVEIDKRLIPALEDNLGEFSNVDIINKDIMDVNINEFRGESGNVKVVANLPYYITTPIIMKLLEENNDNIDIMVFMVQKEVAQRMVASPGKKDYGALSVAVQYYTKPEKAFDVPPHCFVPQPEVDSTVIKLKVNETPPVKLMDKDYFFTVVKAAFGQRRKTLVNALHNFKALGKSKEEIKEILKKLGIDENARGETLSITQFAELSNLLFRSSQIM</sequence>
<evidence type="ECO:0000256" key="7">
    <source>
        <dbReference type="HAMAP-Rule" id="MF_00607"/>
    </source>
</evidence>
<evidence type="ECO:0000256" key="8">
    <source>
        <dbReference type="PROSITE-ProRule" id="PRU01026"/>
    </source>
</evidence>
<dbReference type="NCBIfam" id="TIGR00755">
    <property type="entry name" value="ksgA"/>
    <property type="match status" value="1"/>
</dbReference>
<keyword evidence="1 7" id="KW-0963">Cytoplasm</keyword>
<dbReference type="EMBL" id="PDBW01000001">
    <property type="protein sequence ID" value="PFH04049.1"/>
    <property type="molecule type" value="Genomic_DNA"/>
</dbReference>
<feature type="binding site" evidence="7 8">
    <location>
        <position position="50"/>
    </location>
    <ligand>
        <name>S-adenosyl-L-methionine</name>
        <dbReference type="ChEBI" id="CHEBI:59789"/>
    </ligand>
</feature>
<feature type="binding site" evidence="7 8">
    <location>
        <position position="71"/>
    </location>
    <ligand>
        <name>S-adenosyl-L-methionine</name>
        <dbReference type="ChEBI" id="CHEBI:59789"/>
    </ligand>
</feature>
<dbReference type="InterPro" id="IPR020598">
    <property type="entry name" value="rRNA_Ade_methylase_Trfase_N"/>
</dbReference>
<evidence type="ECO:0000259" key="9">
    <source>
        <dbReference type="SMART" id="SM00650"/>
    </source>
</evidence>
<dbReference type="GeneID" id="35802958"/>
<feature type="domain" description="Ribosomal RNA adenine methylase transferase N-terminal" evidence="9">
    <location>
        <begin position="30"/>
        <end position="203"/>
    </location>
</feature>
<comment type="similarity">
    <text evidence="7">Belongs to the class I-like SAM-binding methyltransferase superfamily. rRNA adenine N(6)-methyltransferase family. RsmA subfamily.</text>
</comment>
<dbReference type="FunFam" id="1.10.8.100:FF:000001">
    <property type="entry name" value="Ribosomal RNA small subunit methyltransferase A"/>
    <property type="match status" value="1"/>
</dbReference>
<dbReference type="PANTHER" id="PTHR11727">
    <property type="entry name" value="DIMETHYLADENOSINE TRANSFERASE"/>
    <property type="match status" value="1"/>
</dbReference>
<keyword evidence="2 7" id="KW-0698">rRNA processing</keyword>
<evidence type="ECO:0000313" key="10">
    <source>
        <dbReference type="EMBL" id="PFH04049.1"/>
    </source>
</evidence>
<dbReference type="InterPro" id="IPR001737">
    <property type="entry name" value="KsgA/Erm"/>
</dbReference>
<name>A0AB36TJL1_ACETH</name>
<dbReference type="SMART" id="SM00650">
    <property type="entry name" value="rADc"/>
    <property type="match status" value="1"/>
</dbReference>
<proteinExistence type="inferred from homology"/>
<dbReference type="SUPFAM" id="SSF53335">
    <property type="entry name" value="S-adenosyl-L-methionine-dependent methyltransferases"/>
    <property type="match status" value="1"/>
</dbReference>
<dbReference type="InterPro" id="IPR029063">
    <property type="entry name" value="SAM-dependent_MTases_sf"/>
</dbReference>
<evidence type="ECO:0000256" key="6">
    <source>
        <dbReference type="ARBA" id="ARBA00022884"/>
    </source>
</evidence>
<dbReference type="AlphaFoldDB" id="A0AB36TJL1"/>
<dbReference type="FunFam" id="3.40.50.150:FF:000023">
    <property type="entry name" value="Ribosomal RNA small subunit methyltransferase A"/>
    <property type="match status" value="1"/>
</dbReference>
<comment type="catalytic activity">
    <reaction evidence="7">
        <text>adenosine(1518)/adenosine(1519) in 16S rRNA + 4 S-adenosyl-L-methionine = N(6)-dimethyladenosine(1518)/N(6)-dimethyladenosine(1519) in 16S rRNA + 4 S-adenosyl-L-homocysteine + 4 H(+)</text>
        <dbReference type="Rhea" id="RHEA:19609"/>
        <dbReference type="Rhea" id="RHEA-COMP:10232"/>
        <dbReference type="Rhea" id="RHEA-COMP:10233"/>
        <dbReference type="ChEBI" id="CHEBI:15378"/>
        <dbReference type="ChEBI" id="CHEBI:57856"/>
        <dbReference type="ChEBI" id="CHEBI:59789"/>
        <dbReference type="ChEBI" id="CHEBI:74411"/>
        <dbReference type="ChEBI" id="CHEBI:74493"/>
        <dbReference type="EC" id="2.1.1.182"/>
    </reaction>
</comment>